<dbReference type="OrthoDB" id="77878at2759"/>
<dbReference type="HOGENOM" id="CLU_036503_0_1_1"/>
<dbReference type="Proteomes" id="UP000054549">
    <property type="component" value="Unassembled WGS sequence"/>
</dbReference>
<reference evidence="8 9" key="1">
    <citation type="submission" date="2014-04" db="EMBL/GenBank/DDBJ databases">
        <title>Evolutionary Origins and Diversification of the Mycorrhizal Mutualists.</title>
        <authorList>
            <consortium name="DOE Joint Genome Institute"/>
            <consortium name="Mycorrhizal Genomics Consortium"/>
            <person name="Kohler A."/>
            <person name="Kuo A."/>
            <person name="Nagy L.G."/>
            <person name="Floudas D."/>
            <person name="Copeland A."/>
            <person name="Barry K.W."/>
            <person name="Cichocki N."/>
            <person name="Veneault-Fourrey C."/>
            <person name="LaButti K."/>
            <person name="Lindquist E.A."/>
            <person name="Lipzen A."/>
            <person name="Lundell T."/>
            <person name="Morin E."/>
            <person name="Murat C."/>
            <person name="Riley R."/>
            <person name="Ohm R."/>
            <person name="Sun H."/>
            <person name="Tunlid A."/>
            <person name="Henrissat B."/>
            <person name="Grigoriev I.V."/>
            <person name="Hibbett D.S."/>
            <person name="Martin F."/>
        </authorList>
    </citation>
    <scope>NUCLEOTIDE SEQUENCE [LARGE SCALE GENOMIC DNA]</scope>
    <source>
        <strain evidence="8 9">Koide BX008</strain>
    </source>
</reference>
<evidence type="ECO:0000256" key="1">
    <source>
        <dbReference type="ARBA" id="ARBA00007387"/>
    </source>
</evidence>
<keyword evidence="2 7" id="KW-0812">Transmembrane</keyword>
<evidence type="ECO:0000256" key="5">
    <source>
        <dbReference type="ARBA" id="ARBA00023242"/>
    </source>
</evidence>
<evidence type="ECO:0000313" key="9">
    <source>
        <dbReference type="Proteomes" id="UP000054549"/>
    </source>
</evidence>
<protein>
    <recommendedName>
        <fullName evidence="10">Transmembrane protein 53</fullName>
    </recommendedName>
</protein>
<feature type="transmembrane region" description="Helical" evidence="7">
    <location>
        <begin position="182"/>
        <end position="199"/>
    </location>
</feature>
<keyword evidence="9" id="KW-1185">Reference proteome</keyword>
<dbReference type="SUPFAM" id="SSF53474">
    <property type="entry name" value="alpha/beta-Hydrolases"/>
    <property type="match status" value="1"/>
</dbReference>
<comment type="similarity">
    <text evidence="1">Belongs to the TMEM53 family.</text>
</comment>
<evidence type="ECO:0000256" key="2">
    <source>
        <dbReference type="ARBA" id="ARBA00022692"/>
    </source>
</evidence>
<dbReference type="GO" id="GO:0005640">
    <property type="term" value="C:nuclear outer membrane"/>
    <property type="evidence" value="ECO:0007669"/>
    <property type="project" value="UniProtKB-SubCell"/>
</dbReference>
<sequence>MAEDLKLARAAGFNDLGHGIYLKHSSPTNSIPVQGVETHPTVILLFGWMGAKLLHLLKVTVGYEKLYPFATQILVRSEVMSFAKPQSMQSAHLRPITETLKALGCITSLKGNDPAPEVATTKHRILLHVFSNGGCYQLQTLSKQLSQYSGTNVNASAIIFDSCPGGDNLSTSLRTFGRINFLPLRVIVIISVFAFYFYVNIRRVAFGIPPLLETIKAHIIRPDLLPWSQKSTPRLYIYSTTDSVVPWQEVESHVKDAERACTDVRKERFEGSMHASHMMHDPDRYWRAVQDLWNAASQGHQEKKQWLYSAL</sequence>
<evidence type="ECO:0000256" key="4">
    <source>
        <dbReference type="ARBA" id="ARBA00023136"/>
    </source>
</evidence>
<evidence type="ECO:0000313" key="8">
    <source>
        <dbReference type="EMBL" id="KIL62987.1"/>
    </source>
</evidence>
<evidence type="ECO:0000256" key="3">
    <source>
        <dbReference type="ARBA" id="ARBA00022989"/>
    </source>
</evidence>
<dbReference type="EMBL" id="KN818264">
    <property type="protein sequence ID" value="KIL62987.1"/>
    <property type="molecule type" value="Genomic_DNA"/>
</dbReference>
<proteinExistence type="inferred from homology"/>
<keyword evidence="3 7" id="KW-1133">Transmembrane helix</keyword>
<dbReference type="InParanoid" id="A0A0C2WN19"/>
<keyword evidence="4 7" id="KW-0472">Membrane</keyword>
<dbReference type="AlphaFoldDB" id="A0A0C2WN19"/>
<dbReference type="PANTHER" id="PTHR12265:SF30">
    <property type="entry name" value="TRANSMEMBRANE PROTEIN 53"/>
    <property type="match status" value="1"/>
</dbReference>
<organism evidence="8 9">
    <name type="scientific">Amanita muscaria (strain Koide BX008)</name>
    <dbReference type="NCBI Taxonomy" id="946122"/>
    <lineage>
        <taxon>Eukaryota</taxon>
        <taxon>Fungi</taxon>
        <taxon>Dikarya</taxon>
        <taxon>Basidiomycota</taxon>
        <taxon>Agaricomycotina</taxon>
        <taxon>Agaricomycetes</taxon>
        <taxon>Agaricomycetidae</taxon>
        <taxon>Agaricales</taxon>
        <taxon>Pluteineae</taxon>
        <taxon>Amanitaceae</taxon>
        <taxon>Amanita</taxon>
    </lineage>
</organism>
<keyword evidence="5" id="KW-0539">Nucleus</keyword>
<gene>
    <name evidence="8" type="ORF">M378DRAFT_179477</name>
</gene>
<evidence type="ECO:0000256" key="6">
    <source>
        <dbReference type="ARBA" id="ARBA00034303"/>
    </source>
</evidence>
<evidence type="ECO:0008006" key="10">
    <source>
        <dbReference type="Google" id="ProtNLM"/>
    </source>
</evidence>
<comment type="subcellular location">
    <subcellularLocation>
        <location evidence="6">Nucleus outer membrane</location>
        <topology evidence="6">Single-pass membrane protein</topology>
    </subcellularLocation>
</comment>
<dbReference type="InterPro" id="IPR029058">
    <property type="entry name" value="AB_hydrolase_fold"/>
</dbReference>
<dbReference type="Pfam" id="PF05705">
    <property type="entry name" value="DUF829"/>
    <property type="match status" value="1"/>
</dbReference>
<accession>A0A0C2WN19</accession>
<dbReference type="InterPro" id="IPR008547">
    <property type="entry name" value="DUF829_TMEM53"/>
</dbReference>
<evidence type="ECO:0000256" key="7">
    <source>
        <dbReference type="SAM" id="Phobius"/>
    </source>
</evidence>
<dbReference type="PANTHER" id="PTHR12265">
    <property type="entry name" value="TRANSMEMBRANE PROTEIN 53"/>
    <property type="match status" value="1"/>
</dbReference>
<name>A0A0C2WN19_AMAMK</name>